<dbReference type="RefSeq" id="WP_267161561.1">
    <property type="nucleotide sequence ID" value="NZ_CP112972.1"/>
</dbReference>
<dbReference type="PIRSF" id="PIRSF003230">
    <property type="entry name" value="YbgC"/>
    <property type="match status" value="1"/>
</dbReference>
<name>A0ABD5W3R7_9EURY</name>
<accession>A0ABD5W3R7</accession>
<dbReference type="GeneID" id="76630897"/>
<dbReference type="Proteomes" id="UP001596445">
    <property type="component" value="Unassembled WGS sequence"/>
</dbReference>
<dbReference type="AlphaFoldDB" id="A0ABD5W3R7"/>
<proteinExistence type="inferred from homology"/>
<dbReference type="SUPFAM" id="SSF54637">
    <property type="entry name" value="Thioesterase/thiol ester dehydrase-isomerase"/>
    <property type="match status" value="1"/>
</dbReference>
<comment type="similarity">
    <text evidence="1">Belongs to the 4-hydroxybenzoyl-CoA thioesterase family.</text>
</comment>
<evidence type="ECO:0000256" key="1">
    <source>
        <dbReference type="ARBA" id="ARBA00005953"/>
    </source>
</evidence>
<dbReference type="InterPro" id="IPR006684">
    <property type="entry name" value="YbgC/YbaW"/>
</dbReference>
<protein>
    <submittedName>
        <fullName evidence="3">Acyl-CoA thioesterase</fullName>
        <ecNumber evidence="3">3.1.2.-</ecNumber>
    </submittedName>
</protein>
<dbReference type="Gene3D" id="3.10.129.10">
    <property type="entry name" value="Hotdog Thioesterase"/>
    <property type="match status" value="1"/>
</dbReference>
<dbReference type="EMBL" id="JBHSZI010000001">
    <property type="protein sequence ID" value="MFC7058826.1"/>
    <property type="molecule type" value="Genomic_DNA"/>
</dbReference>
<dbReference type="PANTHER" id="PTHR31793">
    <property type="entry name" value="4-HYDROXYBENZOYL-COA THIOESTERASE FAMILY MEMBER"/>
    <property type="match status" value="1"/>
</dbReference>
<dbReference type="CDD" id="cd00586">
    <property type="entry name" value="4HBT"/>
    <property type="match status" value="1"/>
</dbReference>
<dbReference type="EC" id="3.1.2.-" evidence="3"/>
<dbReference type="InterPro" id="IPR050563">
    <property type="entry name" value="4-hydroxybenzoyl-CoA_TE"/>
</dbReference>
<dbReference type="GO" id="GO:0016787">
    <property type="term" value="F:hydrolase activity"/>
    <property type="evidence" value="ECO:0007669"/>
    <property type="project" value="UniProtKB-KW"/>
</dbReference>
<keyword evidence="4" id="KW-1185">Reference proteome</keyword>
<sequence>MPEFNYETDVSVRFQDLDVAGHVNNAVYVTYLEEARVDYLREVLGVDGVEELSAVVAHTEIDYQKPVRDDSQVTIALRTRELGTSSIPMEYEVRAGDEVVATAETVMVTVDYETGETRPMPESWREQIEAFEGH</sequence>
<keyword evidence="2 3" id="KW-0378">Hydrolase</keyword>
<comment type="caution">
    <text evidence="3">The sequence shown here is derived from an EMBL/GenBank/DDBJ whole genome shotgun (WGS) entry which is preliminary data.</text>
</comment>
<organism evidence="3 4">
    <name type="scientific">Halovenus salina</name>
    <dbReference type="NCBI Taxonomy" id="1510225"/>
    <lineage>
        <taxon>Archaea</taxon>
        <taxon>Methanobacteriati</taxon>
        <taxon>Methanobacteriota</taxon>
        <taxon>Stenosarchaea group</taxon>
        <taxon>Halobacteria</taxon>
        <taxon>Halobacteriales</taxon>
        <taxon>Haloarculaceae</taxon>
        <taxon>Halovenus</taxon>
    </lineage>
</organism>
<reference evidence="3 4" key="1">
    <citation type="journal article" date="2019" name="Int. J. Syst. Evol. Microbiol.">
        <title>The Global Catalogue of Microorganisms (GCM) 10K type strain sequencing project: providing services to taxonomists for standard genome sequencing and annotation.</title>
        <authorList>
            <consortium name="The Broad Institute Genomics Platform"/>
            <consortium name="The Broad Institute Genome Sequencing Center for Infectious Disease"/>
            <person name="Wu L."/>
            <person name="Ma J."/>
        </authorList>
    </citation>
    <scope>NUCLEOTIDE SEQUENCE [LARGE SCALE GENOMIC DNA]</scope>
    <source>
        <strain evidence="3 4">JCM 30072</strain>
    </source>
</reference>
<evidence type="ECO:0000256" key="2">
    <source>
        <dbReference type="ARBA" id="ARBA00022801"/>
    </source>
</evidence>
<dbReference type="Pfam" id="PF13279">
    <property type="entry name" value="4HBT_2"/>
    <property type="match status" value="1"/>
</dbReference>
<dbReference type="InterPro" id="IPR029069">
    <property type="entry name" value="HotDog_dom_sf"/>
</dbReference>
<gene>
    <name evidence="3" type="ORF">ACFQQG_12465</name>
</gene>
<evidence type="ECO:0000313" key="4">
    <source>
        <dbReference type="Proteomes" id="UP001596445"/>
    </source>
</evidence>
<dbReference type="PANTHER" id="PTHR31793:SF27">
    <property type="entry name" value="NOVEL THIOESTERASE SUPERFAMILY DOMAIN AND SAPOSIN A-TYPE DOMAIN CONTAINING PROTEIN (0610012H03RIK)"/>
    <property type="match status" value="1"/>
</dbReference>
<evidence type="ECO:0000313" key="3">
    <source>
        <dbReference type="EMBL" id="MFC7058826.1"/>
    </source>
</evidence>